<accession>A0A8S5N1E5</accession>
<sequence>MGMQVNRRKDVRTPRVLMHRIADIRGGVSVKASELGGDFLYEGAVLSAADEKGLCHVVKIAHVVAEVGASDKTIKVKKGHNFAKGDFIMTKVGGVAYDITAIDTEGSKTFDTITVSTTLGAISKDGFIIEAKAKSTSNTSELKYVPQSINGTGKPFTPKSNLDTDAWLFAVTKGNPLPDFIMAYLKGVVNY</sequence>
<dbReference type="EMBL" id="BK015038">
    <property type="protein sequence ID" value="DAD88296.1"/>
    <property type="molecule type" value="Genomic_DNA"/>
</dbReference>
<organism evidence="1">
    <name type="scientific">Siphoviridae sp. ctOiG6</name>
    <dbReference type="NCBI Taxonomy" id="2826313"/>
    <lineage>
        <taxon>Viruses</taxon>
        <taxon>Duplodnaviria</taxon>
        <taxon>Heunggongvirae</taxon>
        <taxon>Uroviricota</taxon>
        <taxon>Caudoviricetes</taxon>
    </lineage>
</organism>
<reference evidence="1" key="1">
    <citation type="journal article" date="2021" name="Proc. Natl. Acad. Sci. U.S.A.">
        <title>A Catalog of Tens of Thousands of Viruses from Human Metagenomes Reveals Hidden Associations with Chronic Diseases.</title>
        <authorList>
            <person name="Tisza M.J."/>
            <person name="Buck C.B."/>
        </authorList>
    </citation>
    <scope>NUCLEOTIDE SEQUENCE</scope>
    <source>
        <strain evidence="1">CtOiG6</strain>
    </source>
</reference>
<protein>
    <submittedName>
        <fullName evidence="1">Head fiber protein</fullName>
    </submittedName>
</protein>
<evidence type="ECO:0000313" key="1">
    <source>
        <dbReference type="EMBL" id="DAD88296.1"/>
    </source>
</evidence>
<name>A0A8S5N1E5_9CAUD</name>
<proteinExistence type="predicted"/>